<dbReference type="Pfam" id="PF07963">
    <property type="entry name" value="N_methyl"/>
    <property type="match status" value="1"/>
</dbReference>
<dbReference type="EMBL" id="FPLD01000102">
    <property type="protein sequence ID" value="SGZ11162.1"/>
    <property type="molecule type" value="Genomic_DNA"/>
</dbReference>
<dbReference type="STRING" id="80854.MVIS_2495"/>
<dbReference type="Proteomes" id="UP000183794">
    <property type="component" value="Unassembled WGS sequence"/>
</dbReference>
<dbReference type="AlphaFoldDB" id="A0A090IEI5"/>
<reference evidence="1 2" key="1">
    <citation type="submission" date="2016-11" db="EMBL/GenBank/DDBJ databases">
        <authorList>
            <person name="Jaros S."/>
            <person name="Januszkiewicz K."/>
            <person name="Wedrychowicz H."/>
        </authorList>
    </citation>
    <scope>NUCLEOTIDE SEQUENCE [LARGE SCALE GENOMIC DNA]</scope>
    <source>
        <strain evidence="1">NVI 5450</strain>
    </source>
</reference>
<accession>A0A090IEI5</accession>
<sequence length="175" mass="18892">MKNNNGFTLIELVIVIIVLGVLAATAIPKFIHMKHDASSAVVQSVSATLKAAIGLVNVRKEIDGSETSVDYNGNTVTLVAGNPKPDARQMRYLLNMDLPSSTWTPSWLTVPCDNSAFCILGNRSYTNEPAIDTVTSGHVVFFWPNGYVLGSCFAYYANLEIEGSQPIIGFEDSGC</sequence>
<protein>
    <submittedName>
        <fullName evidence="1">Uncharacterized protein</fullName>
    </submittedName>
</protein>
<dbReference type="InterPro" id="IPR045584">
    <property type="entry name" value="Pilin-like"/>
</dbReference>
<dbReference type="Gene3D" id="3.30.700.10">
    <property type="entry name" value="Glycoprotein, Type 4 Pilin"/>
    <property type="match status" value="1"/>
</dbReference>
<evidence type="ECO:0000313" key="2">
    <source>
        <dbReference type="Proteomes" id="UP000183794"/>
    </source>
</evidence>
<organism evidence="1 2">
    <name type="scientific">Moritella viscosa</name>
    <dbReference type="NCBI Taxonomy" id="80854"/>
    <lineage>
        <taxon>Bacteria</taxon>
        <taxon>Pseudomonadati</taxon>
        <taxon>Pseudomonadota</taxon>
        <taxon>Gammaproteobacteria</taxon>
        <taxon>Alteromonadales</taxon>
        <taxon>Moritellaceae</taxon>
        <taxon>Moritella</taxon>
    </lineage>
</organism>
<dbReference type="OrthoDB" id="6227380at2"/>
<evidence type="ECO:0000313" key="1">
    <source>
        <dbReference type="EMBL" id="SGZ11162.1"/>
    </source>
</evidence>
<dbReference type="SUPFAM" id="SSF54523">
    <property type="entry name" value="Pili subunits"/>
    <property type="match status" value="1"/>
</dbReference>
<dbReference type="InterPro" id="IPR012902">
    <property type="entry name" value="N_methyl_site"/>
</dbReference>
<name>A0A090IEI5_9GAMM</name>
<gene>
    <name evidence="1" type="ORF">NVI5450_3653</name>
</gene>
<dbReference type="NCBIfam" id="TIGR02532">
    <property type="entry name" value="IV_pilin_GFxxxE"/>
    <property type="match status" value="1"/>
</dbReference>
<proteinExistence type="predicted"/>
<dbReference type="PATRIC" id="fig|80854.5.peg.2655"/>
<dbReference type="KEGG" id="mvs:MVIS_2495"/>
<dbReference type="RefSeq" id="WP_045110663.1">
    <property type="nucleotide sequence ID" value="NZ_CAWRBC010000118.1"/>
</dbReference>
<dbReference type="HOGENOM" id="CLU_098637_3_1_6"/>